<name>A0A380MTS0_STRGR</name>
<keyword evidence="2" id="KW-0805">Transcription regulation</keyword>
<dbReference type="AlphaFoldDB" id="A0A380MTS0"/>
<dbReference type="Gene3D" id="3.40.190.10">
    <property type="entry name" value="Periplasmic binding protein-like II"/>
    <property type="match status" value="2"/>
</dbReference>
<dbReference type="GO" id="GO:0003677">
    <property type="term" value="F:DNA binding"/>
    <property type="evidence" value="ECO:0007669"/>
    <property type="project" value="UniProtKB-KW"/>
</dbReference>
<gene>
    <name evidence="7" type="primary">leuO</name>
    <name evidence="7" type="ORF">NCTC7807_01360</name>
</gene>
<feature type="domain" description="HTH lysR-type" evidence="6">
    <location>
        <begin position="39"/>
        <end position="93"/>
    </location>
</feature>
<feature type="compositionally biased region" description="Basic and acidic residues" evidence="5">
    <location>
        <begin position="349"/>
        <end position="358"/>
    </location>
</feature>
<dbReference type="InterPro" id="IPR005119">
    <property type="entry name" value="LysR_subst-bd"/>
</dbReference>
<accession>A0A380MTS0</accession>
<evidence type="ECO:0000313" key="8">
    <source>
        <dbReference type="Proteomes" id="UP000254150"/>
    </source>
</evidence>
<dbReference type="PANTHER" id="PTHR30118:SF15">
    <property type="entry name" value="TRANSCRIPTIONAL REGULATORY PROTEIN"/>
    <property type="match status" value="1"/>
</dbReference>
<reference evidence="7 8" key="1">
    <citation type="submission" date="2018-06" db="EMBL/GenBank/DDBJ databases">
        <authorList>
            <consortium name="Pathogen Informatics"/>
            <person name="Doyle S."/>
        </authorList>
    </citation>
    <scope>NUCLEOTIDE SEQUENCE [LARGE SCALE GENOMIC DNA]</scope>
    <source>
        <strain evidence="7 8">NCTC7807</strain>
    </source>
</reference>
<sequence length="358" mass="36595">MSRTSDDRHGRSRAGRRAAGAGVERAADDPAGGLRGYALDLLVVFAVLLRERNVTRAAEQHMSRAAVSAALGRLRKLFGDPLPVRAPGGAAPPRAPGLAAPAREGLAREGLASQKAAVAGEPAFDPARDAAVFRLGVSDGLEALLPPGLIATVRAASPASSAFCLPAGRTTVAALLTAGEVQIGVAACAARGPDIRGRTLVASGHACLWDPVAAGGADPLTRAEHLAPPHVTISADGTRGIVGDVLDAENLTRRRVVSTAHFATAPLLPAGTASVATLPRHAAEVLAGRFGLQVCARPVPLPRFTVSALWHQGSAADPRVRWLVETRCGPARTLMPPPGGISSPAPRDGAPDRNGDPS</sequence>
<dbReference type="Pfam" id="PF00126">
    <property type="entry name" value="HTH_1"/>
    <property type="match status" value="1"/>
</dbReference>
<dbReference type="InterPro" id="IPR050389">
    <property type="entry name" value="LysR-type_TF"/>
</dbReference>
<keyword evidence="3" id="KW-0238">DNA-binding</keyword>
<protein>
    <submittedName>
        <fullName evidence="7">Transcriptional regulator, LysR family</fullName>
    </submittedName>
</protein>
<evidence type="ECO:0000313" key="7">
    <source>
        <dbReference type="EMBL" id="SUO95668.1"/>
    </source>
</evidence>
<dbReference type="SUPFAM" id="SSF53850">
    <property type="entry name" value="Periplasmic binding protein-like II"/>
    <property type="match status" value="1"/>
</dbReference>
<dbReference type="InterPro" id="IPR000847">
    <property type="entry name" value="LysR_HTH_N"/>
</dbReference>
<evidence type="ECO:0000256" key="1">
    <source>
        <dbReference type="ARBA" id="ARBA00009437"/>
    </source>
</evidence>
<feature type="region of interest" description="Disordered" evidence="5">
    <location>
        <begin position="1"/>
        <end position="26"/>
    </location>
</feature>
<dbReference type="Proteomes" id="UP000254150">
    <property type="component" value="Unassembled WGS sequence"/>
</dbReference>
<dbReference type="SUPFAM" id="SSF46785">
    <property type="entry name" value="Winged helix' DNA-binding domain"/>
    <property type="match status" value="1"/>
</dbReference>
<proteinExistence type="inferred from homology"/>
<organism evidence="7 8">
    <name type="scientific">Streptomyces griseus</name>
    <dbReference type="NCBI Taxonomy" id="1911"/>
    <lineage>
        <taxon>Bacteria</taxon>
        <taxon>Bacillati</taxon>
        <taxon>Actinomycetota</taxon>
        <taxon>Actinomycetes</taxon>
        <taxon>Kitasatosporales</taxon>
        <taxon>Streptomycetaceae</taxon>
        <taxon>Streptomyces</taxon>
    </lineage>
</organism>
<comment type="similarity">
    <text evidence="1">Belongs to the LysR transcriptional regulatory family.</text>
</comment>
<dbReference type="PANTHER" id="PTHR30118">
    <property type="entry name" value="HTH-TYPE TRANSCRIPTIONAL REGULATOR LEUO-RELATED"/>
    <property type="match status" value="1"/>
</dbReference>
<dbReference type="Gene3D" id="1.10.10.10">
    <property type="entry name" value="Winged helix-like DNA-binding domain superfamily/Winged helix DNA-binding domain"/>
    <property type="match status" value="1"/>
</dbReference>
<evidence type="ECO:0000256" key="2">
    <source>
        <dbReference type="ARBA" id="ARBA00023015"/>
    </source>
</evidence>
<evidence type="ECO:0000256" key="5">
    <source>
        <dbReference type="SAM" id="MobiDB-lite"/>
    </source>
</evidence>
<dbReference type="GO" id="GO:0003700">
    <property type="term" value="F:DNA-binding transcription factor activity"/>
    <property type="evidence" value="ECO:0007669"/>
    <property type="project" value="InterPro"/>
</dbReference>
<evidence type="ECO:0000259" key="6">
    <source>
        <dbReference type="PROSITE" id="PS50931"/>
    </source>
</evidence>
<evidence type="ECO:0000256" key="3">
    <source>
        <dbReference type="ARBA" id="ARBA00023125"/>
    </source>
</evidence>
<feature type="region of interest" description="Disordered" evidence="5">
    <location>
        <begin position="331"/>
        <end position="358"/>
    </location>
</feature>
<dbReference type="RefSeq" id="WP_115068080.1">
    <property type="nucleotide sequence ID" value="NZ_UHID01000001.1"/>
</dbReference>
<dbReference type="InterPro" id="IPR036388">
    <property type="entry name" value="WH-like_DNA-bd_sf"/>
</dbReference>
<dbReference type="PROSITE" id="PS50931">
    <property type="entry name" value="HTH_LYSR"/>
    <property type="match status" value="1"/>
</dbReference>
<evidence type="ECO:0000256" key="4">
    <source>
        <dbReference type="ARBA" id="ARBA00023163"/>
    </source>
</evidence>
<dbReference type="InterPro" id="IPR036390">
    <property type="entry name" value="WH_DNA-bd_sf"/>
</dbReference>
<dbReference type="Pfam" id="PF03466">
    <property type="entry name" value="LysR_substrate"/>
    <property type="match status" value="1"/>
</dbReference>
<keyword evidence="4" id="KW-0804">Transcription</keyword>
<dbReference type="EMBL" id="UHID01000001">
    <property type="protein sequence ID" value="SUO95668.1"/>
    <property type="molecule type" value="Genomic_DNA"/>
</dbReference>